<evidence type="ECO:0000256" key="4">
    <source>
        <dbReference type="ARBA" id="ARBA00022705"/>
    </source>
</evidence>
<feature type="domain" description="BAH" evidence="13">
    <location>
        <begin position="87"/>
        <end position="217"/>
    </location>
</feature>
<evidence type="ECO:0000256" key="6">
    <source>
        <dbReference type="ARBA" id="ARBA00022741"/>
    </source>
</evidence>
<comment type="subcellular location">
    <subcellularLocation>
        <location evidence="1 11">Nucleus</location>
    </subcellularLocation>
</comment>
<dbReference type="SUPFAM" id="SSF52540">
    <property type="entry name" value="P-loop containing nucleoside triphosphate hydrolases"/>
    <property type="match status" value="1"/>
</dbReference>
<dbReference type="GO" id="GO:0005634">
    <property type="term" value="C:nucleus"/>
    <property type="evidence" value="ECO:0007669"/>
    <property type="project" value="UniProtKB-SubCell"/>
</dbReference>
<evidence type="ECO:0000256" key="8">
    <source>
        <dbReference type="ARBA" id="ARBA00022842"/>
    </source>
</evidence>
<feature type="compositionally biased region" description="Polar residues" evidence="12">
    <location>
        <begin position="422"/>
        <end position="436"/>
    </location>
</feature>
<dbReference type="GO" id="GO:0003677">
    <property type="term" value="F:DNA binding"/>
    <property type="evidence" value="ECO:0007669"/>
    <property type="project" value="UniProtKB-KW"/>
</dbReference>
<evidence type="ECO:0000256" key="2">
    <source>
        <dbReference type="ARBA" id="ARBA00008398"/>
    </source>
</evidence>
<dbReference type="InterPro" id="IPR043151">
    <property type="entry name" value="BAH_sf"/>
</dbReference>
<sequence>MGDFIGGLNGNYPITYLVSKSPPKERVRVIVLVVWRERENSRKFLSAIMPVLLCKRKPPVEWIGAGAATDRRRPTCTYYRGYKLEGETYQIGDHVFVATCNDAEEDHCYVARIEQLYEEELPYQRGRVNQLAVVKWFLRAKELPEDVYDEVTLAGESELFLDTSGNYEVDVELKSIVGKCQVHYTKKPVPCPHKENCQTFFVRRCFDGQRFAALDFSEQGSPVQQNLQSRKRKLQSPEAVAEHPSKARKMERNGDSHEHTPTNGRAGLNGRNGSVRGSGSKRRLIDSRRDDKQNGVSPSTPDAIKSRNRGSARTPTRTAPANGQVTSPALNKNLLHAGNGADMAMSPVIPLQRCTLKNEIRSPPKPADANGPVKTLQNVGRFTRDSVVDFLMNDNTDAESVASEMSSLSIDSKAQSEDSERSSCPNKTTRSSTPRASNAKVAVRTSRRSSVRFSSVPGRMLSESQYTTIREQSDAESPAPSSARRRLKEALEEQGGDSPANTTASGRPRRSTNKNIRYKDVSKSDAEDFASDTAWTPSEDSDSDSDEDAFEEEPPMRQSARKGRNSAVSTPRSRGKGRRSQTATPKTPRTPSVRKSISGATPRIPSRSKPLASPGTALEEARARLHVAAVPDTLPCREQEFEDIFRFVESKLLDGTGGCMYISGVPGTGKTATVKEVVRTLNQAYDSGDLPKFNFIEVNGMRLTEPRQAYVQILKELTGQKATPDHACELLDKMFTTSAHRRDTTVLLVDELDLLWTRKQDVMYNIFDWPTKPRARLIVLAVANTMDLPERIMIKRVSSRLGLTRMTFQPYTFRQLEEIVTSRMTGLSVFDSDAVQLAARKVAAVSGDARRALDICRRSTEIAERETESEGGSKEDVLVKISHVDAALKEMFSSPKMIAIRNLATQEQLFLKAIVAEFKHSGIEEAEFGKLYTHHLALCRFESVPPPTASELSAICWRLGSSRLLLVEAGKNDLHARVRLNVTPDDIMCALNKAE</sequence>
<evidence type="ECO:0000256" key="5">
    <source>
        <dbReference type="ARBA" id="ARBA00022723"/>
    </source>
</evidence>
<dbReference type="InterPro" id="IPR003959">
    <property type="entry name" value="ATPase_AAA_core"/>
</dbReference>
<dbReference type="FunFam" id="3.40.50.300:FF:000199">
    <property type="entry name" value="Origin recognition complex subunit 1"/>
    <property type="match status" value="1"/>
</dbReference>
<keyword evidence="9 11" id="KW-0238">DNA-binding</keyword>
<evidence type="ECO:0000313" key="14">
    <source>
        <dbReference type="EMBL" id="KAK7502257.1"/>
    </source>
</evidence>
<dbReference type="Gene3D" id="1.10.8.60">
    <property type="match status" value="1"/>
</dbReference>
<protein>
    <recommendedName>
        <fullName evidence="3 11">Origin recognition complex subunit 1</fullName>
    </recommendedName>
</protein>
<dbReference type="GO" id="GO:0046872">
    <property type="term" value="F:metal ion binding"/>
    <property type="evidence" value="ECO:0007669"/>
    <property type="project" value="UniProtKB-KW"/>
</dbReference>
<keyword evidence="10 11" id="KW-0539">Nucleus</keyword>
<organism evidence="14 15">
    <name type="scientific">Batillaria attramentaria</name>
    <dbReference type="NCBI Taxonomy" id="370345"/>
    <lineage>
        <taxon>Eukaryota</taxon>
        <taxon>Metazoa</taxon>
        <taxon>Spiralia</taxon>
        <taxon>Lophotrochozoa</taxon>
        <taxon>Mollusca</taxon>
        <taxon>Gastropoda</taxon>
        <taxon>Caenogastropoda</taxon>
        <taxon>Sorbeoconcha</taxon>
        <taxon>Cerithioidea</taxon>
        <taxon>Batillariidae</taxon>
        <taxon>Batillaria</taxon>
    </lineage>
</organism>
<dbReference type="CDD" id="cd08768">
    <property type="entry name" value="Cdc6_C"/>
    <property type="match status" value="1"/>
</dbReference>
<evidence type="ECO:0000256" key="12">
    <source>
        <dbReference type="SAM" id="MobiDB-lite"/>
    </source>
</evidence>
<feature type="compositionally biased region" description="Basic and acidic residues" evidence="12">
    <location>
        <begin position="240"/>
        <end position="260"/>
    </location>
</feature>
<dbReference type="InterPro" id="IPR050311">
    <property type="entry name" value="ORC1/CDC6"/>
</dbReference>
<dbReference type="EMBL" id="JACVVK020000027">
    <property type="protein sequence ID" value="KAK7502257.1"/>
    <property type="molecule type" value="Genomic_DNA"/>
</dbReference>
<dbReference type="InterPro" id="IPR027417">
    <property type="entry name" value="P-loop_NTPase"/>
</dbReference>
<reference evidence="14 15" key="1">
    <citation type="journal article" date="2023" name="Sci. Data">
        <title>Genome assembly of the Korean intertidal mud-creeper Batillaria attramentaria.</title>
        <authorList>
            <person name="Patra A.K."/>
            <person name="Ho P.T."/>
            <person name="Jun S."/>
            <person name="Lee S.J."/>
            <person name="Kim Y."/>
            <person name="Won Y.J."/>
        </authorList>
    </citation>
    <scope>NUCLEOTIDE SEQUENCE [LARGE SCALE GENOMIC DNA]</scope>
    <source>
        <strain evidence="14">Wonlab-2016</strain>
    </source>
</reference>
<dbReference type="PANTHER" id="PTHR10763:SF23">
    <property type="entry name" value="ORIGIN RECOGNITION COMPLEX SUBUNIT 1"/>
    <property type="match status" value="1"/>
</dbReference>
<evidence type="ECO:0000256" key="3">
    <source>
        <dbReference type="ARBA" id="ARBA00019081"/>
    </source>
</evidence>
<keyword evidence="15" id="KW-1185">Reference proteome</keyword>
<dbReference type="InterPro" id="IPR003593">
    <property type="entry name" value="AAA+_ATPase"/>
</dbReference>
<dbReference type="Gene3D" id="2.30.30.490">
    <property type="match status" value="1"/>
</dbReference>
<dbReference type="InterPro" id="IPR036390">
    <property type="entry name" value="WH_DNA-bd_sf"/>
</dbReference>
<dbReference type="Pfam" id="PF00004">
    <property type="entry name" value="AAA"/>
    <property type="match status" value="1"/>
</dbReference>
<evidence type="ECO:0000256" key="11">
    <source>
        <dbReference type="RuleBase" id="RU365058"/>
    </source>
</evidence>
<feature type="region of interest" description="Disordered" evidence="12">
    <location>
        <begin position="217"/>
        <end position="328"/>
    </location>
</feature>
<dbReference type="SUPFAM" id="SSF46785">
    <property type="entry name" value="Winged helix' DNA-binding domain"/>
    <property type="match status" value="1"/>
</dbReference>
<dbReference type="InterPro" id="IPR041083">
    <property type="entry name" value="AAA_lid_10"/>
</dbReference>
<feature type="compositionally biased region" description="Basic and acidic residues" evidence="12">
    <location>
        <begin position="517"/>
        <end position="526"/>
    </location>
</feature>
<dbReference type="Gene3D" id="3.40.50.300">
    <property type="entry name" value="P-loop containing nucleotide triphosphate hydrolases"/>
    <property type="match status" value="1"/>
</dbReference>
<dbReference type="PROSITE" id="PS51038">
    <property type="entry name" value="BAH"/>
    <property type="match status" value="1"/>
</dbReference>
<dbReference type="InterPro" id="IPR015163">
    <property type="entry name" value="Cdc6_C"/>
</dbReference>
<dbReference type="Proteomes" id="UP001519460">
    <property type="component" value="Unassembled WGS sequence"/>
</dbReference>
<dbReference type="SMART" id="SM01074">
    <property type="entry name" value="Cdc6_C"/>
    <property type="match status" value="1"/>
</dbReference>
<evidence type="ECO:0000256" key="1">
    <source>
        <dbReference type="ARBA" id="ARBA00004123"/>
    </source>
</evidence>
<comment type="subunit">
    <text evidence="11">ORC is composed of six subunits.</text>
</comment>
<proteinExistence type="inferred from homology"/>
<comment type="similarity">
    <text evidence="2 11">Belongs to the ORC1 family.</text>
</comment>
<accession>A0ABD0LTJ4</accession>
<feature type="compositionally biased region" description="Basic and acidic residues" evidence="12">
    <location>
        <begin position="283"/>
        <end position="293"/>
    </location>
</feature>
<name>A0ABD0LTJ4_9CAEN</name>
<comment type="function">
    <text evidence="11">Component of the origin recognition complex (ORC) that binds origins of replication. DNA-binding is ATP-dependent, however specific DNA sequences that define origins of replication have not been identified so far. ORC is required to assemble the pre-replication complex necessary to initiate DNA replication.</text>
</comment>
<evidence type="ECO:0000256" key="10">
    <source>
        <dbReference type="ARBA" id="ARBA00023242"/>
    </source>
</evidence>
<keyword evidence="5" id="KW-0479">Metal-binding</keyword>
<dbReference type="Pfam" id="PF01426">
    <property type="entry name" value="BAH"/>
    <property type="match status" value="1"/>
</dbReference>
<feature type="compositionally biased region" description="Polar residues" evidence="12">
    <location>
        <begin position="580"/>
        <end position="599"/>
    </location>
</feature>
<dbReference type="FunFam" id="1.10.8.60:FF:000062">
    <property type="entry name" value="Origin recognition complex subunit 1"/>
    <property type="match status" value="1"/>
</dbReference>
<dbReference type="GO" id="GO:0005524">
    <property type="term" value="F:ATP binding"/>
    <property type="evidence" value="ECO:0007669"/>
    <property type="project" value="UniProtKB-KW"/>
</dbReference>
<dbReference type="SMART" id="SM00382">
    <property type="entry name" value="AAA"/>
    <property type="match status" value="1"/>
</dbReference>
<feature type="compositionally biased region" description="Polar residues" evidence="12">
    <location>
        <begin position="218"/>
        <end position="228"/>
    </location>
</feature>
<keyword evidence="8" id="KW-0460">Magnesium</keyword>
<keyword evidence="6 11" id="KW-0547">Nucleotide-binding</keyword>
<dbReference type="AlphaFoldDB" id="A0ABD0LTJ4"/>
<keyword evidence="7 11" id="KW-0067">ATP-binding</keyword>
<feature type="compositionally biased region" description="Polar residues" evidence="12">
    <location>
        <begin position="309"/>
        <end position="328"/>
    </location>
</feature>
<evidence type="ECO:0000256" key="9">
    <source>
        <dbReference type="ARBA" id="ARBA00023125"/>
    </source>
</evidence>
<feature type="compositionally biased region" description="Polar residues" evidence="12">
    <location>
        <begin position="403"/>
        <end position="413"/>
    </location>
</feature>
<keyword evidence="4 11" id="KW-0235">DNA replication</keyword>
<dbReference type="Pfam" id="PF09079">
    <property type="entry name" value="WHD_Cdc6"/>
    <property type="match status" value="1"/>
</dbReference>
<comment type="caution">
    <text evidence="14">The sequence shown here is derived from an EMBL/GenBank/DDBJ whole genome shotgun (WGS) entry which is preliminary data.</text>
</comment>
<evidence type="ECO:0000259" key="13">
    <source>
        <dbReference type="PROSITE" id="PS51038"/>
    </source>
</evidence>
<evidence type="ECO:0000256" key="7">
    <source>
        <dbReference type="ARBA" id="ARBA00022840"/>
    </source>
</evidence>
<gene>
    <name evidence="14" type="ORF">BaRGS_00006621</name>
</gene>
<feature type="region of interest" description="Disordered" evidence="12">
    <location>
        <begin position="401"/>
        <end position="616"/>
    </location>
</feature>
<dbReference type="PANTHER" id="PTHR10763">
    <property type="entry name" value="CELL DIVISION CONTROL PROTEIN 6-RELATED"/>
    <property type="match status" value="1"/>
</dbReference>
<dbReference type="InterPro" id="IPR001025">
    <property type="entry name" value="BAH_dom"/>
</dbReference>
<dbReference type="SMART" id="SM00439">
    <property type="entry name" value="BAH"/>
    <property type="match status" value="1"/>
</dbReference>
<dbReference type="Pfam" id="PF17872">
    <property type="entry name" value="AAA_lid_10"/>
    <property type="match status" value="1"/>
</dbReference>
<evidence type="ECO:0000313" key="15">
    <source>
        <dbReference type="Proteomes" id="UP001519460"/>
    </source>
</evidence>
<feature type="compositionally biased region" description="Acidic residues" evidence="12">
    <location>
        <begin position="539"/>
        <end position="553"/>
    </location>
</feature>
<feature type="compositionally biased region" description="Low complexity" evidence="12">
    <location>
        <begin position="268"/>
        <end position="278"/>
    </location>
</feature>
<dbReference type="GO" id="GO:0006260">
    <property type="term" value="P:DNA replication"/>
    <property type="evidence" value="ECO:0007669"/>
    <property type="project" value="UniProtKB-KW"/>
</dbReference>